<proteinExistence type="predicted"/>
<reference evidence="2 3" key="1">
    <citation type="submission" date="2016-07" db="EMBL/GenBank/DDBJ databases">
        <title>Genome analysis of Flavihumibacter stibioxidans YS-17.</title>
        <authorList>
            <person name="Shi K."/>
            <person name="Han Y."/>
            <person name="Wang G."/>
        </authorList>
    </citation>
    <scope>NUCLEOTIDE SEQUENCE [LARGE SCALE GENOMIC DNA]</scope>
    <source>
        <strain evidence="2 3">YS-17</strain>
    </source>
</reference>
<keyword evidence="1" id="KW-0732">Signal</keyword>
<protein>
    <recommendedName>
        <fullName evidence="4">Transporter</fullName>
    </recommendedName>
</protein>
<organism evidence="2 3">
    <name type="scientific">Flavihumibacter stibioxidans</name>
    <dbReference type="NCBI Taxonomy" id="1834163"/>
    <lineage>
        <taxon>Bacteria</taxon>
        <taxon>Pseudomonadati</taxon>
        <taxon>Bacteroidota</taxon>
        <taxon>Chitinophagia</taxon>
        <taxon>Chitinophagales</taxon>
        <taxon>Chitinophagaceae</taxon>
        <taxon>Flavihumibacter</taxon>
    </lineage>
</organism>
<evidence type="ECO:0000256" key="1">
    <source>
        <dbReference type="SAM" id="SignalP"/>
    </source>
</evidence>
<comment type="caution">
    <text evidence="2">The sequence shown here is derived from an EMBL/GenBank/DDBJ whole genome shotgun (WGS) entry which is preliminary data.</text>
</comment>
<sequence length="315" mass="35618">MIRRIFNRTAALLCLLGAGQTTIAQTAFDGFTMSKGELCLVATYGESKWTEYWEGKRLRENLNIGEFKSTNFMPMLGYGITDRISVFATAAYISNSSDKGTMQHLKGWQDLNMETKIQLSKTAFKNSKLSTFATVGFSVPLTSYIPDFLPYSIGLGSKTAQARLIGHWKHNNGIFTTLQTGYITRSKIEVDRETYYTDQQYYSKEMAIPDVWDGSIRAGFDNKNIRAGIQYNWSFCTSGSDMRRNDMPYPSNRMNRESISLTALVWMPWVKGLAIQGMADQTIAGRNMGKAFSWMGGIQYVFKPFQKKTNEASKN</sequence>
<dbReference type="EMBL" id="MBUA01000012">
    <property type="protein sequence ID" value="MBC6491069.1"/>
    <property type="molecule type" value="Genomic_DNA"/>
</dbReference>
<evidence type="ECO:0008006" key="4">
    <source>
        <dbReference type="Google" id="ProtNLM"/>
    </source>
</evidence>
<evidence type="ECO:0000313" key="2">
    <source>
        <dbReference type="EMBL" id="MBC6491069.1"/>
    </source>
</evidence>
<name>A0ABR7M8A9_9BACT</name>
<dbReference type="RefSeq" id="WP_187256396.1">
    <property type="nucleotide sequence ID" value="NZ_JBHULF010000014.1"/>
</dbReference>
<gene>
    <name evidence="2" type="ORF">BC349_08505</name>
</gene>
<accession>A0ABR7M8A9</accession>
<feature type="signal peptide" evidence="1">
    <location>
        <begin position="1"/>
        <end position="26"/>
    </location>
</feature>
<dbReference type="Proteomes" id="UP000765802">
    <property type="component" value="Unassembled WGS sequence"/>
</dbReference>
<feature type="chain" id="PRO_5046701870" description="Transporter" evidence="1">
    <location>
        <begin position="27"/>
        <end position="315"/>
    </location>
</feature>
<keyword evidence="3" id="KW-1185">Reference proteome</keyword>
<evidence type="ECO:0000313" key="3">
    <source>
        <dbReference type="Proteomes" id="UP000765802"/>
    </source>
</evidence>